<evidence type="ECO:0000256" key="1">
    <source>
        <dbReference type="SAM" id="Phobius"/>
    </source>
</evidence>
<evidence type="ECO:0000313" key="2">
    <source>
        <dbReference type="EMBL" id="MFC0544690.1"/>
    </source>
</evidence>
<gene>
    <name evidence="2" type="ORF">ACFFH7_24510</name>
</gene>
<feature type="transmembrane region" description="Helical" evidence="1">
    <location>
        <begin position="64"/>
        <end position="82"/>
    </location>
</feature>
<reference evidence="2 3" key="1">
    <citation type="submission" date="2024-09" db="EMBL/GenBank/DDBJ databases">
        <authorList>
            <person name="Sun Q."/>
            <person name="Mori K."/>
        </authorList>
    </citation>
    <scope>NUCLEOTIDE SEQUENCE [LARGE SCALE GENOMIC DNA]</scope>
    <source>
        <strain evidence="2 3">TBRC 1432</strain>
    </source>
</reference>
<feature type="transmembrane region" description="Helical" evidence="1">
    <location>
        <begin position="94"/>
        <end position="115"/>
    </location>
</feature>
<comment type="caution">
    <text evidence="2">The sequence shown here is derived from an EMBL/GenBank/DDBJ whole genome shotgun (WGS) entry which is preliminary data.</text>
</comment>
<dbReference type="EMBL" id="JBHLUD010000007">
    <property type="protein sequence ID" value="MFC0544690.1"/>
    <property type="molecule type" value="Genomic_DNA"/>
</dbReference>
<evidence type="ECO:0000313" key="3">
    <source>
        <dbReference type="Proteomes" id="UP001589810"/>
    </source>
</evidence>
<keyword evidence="1" id="KW-1133">Transmembrane helix</keyword>
<organism evidence="2 3">
    <name type="scientific">Kutzneria chonburiensis</name>
    <dbReference type="NCBI Taxonomy" id="1483604"/>
    <lineage>
        <taxon>Bacteria</taxon>
        <taxon>Bacillati</taxon>
        <taxon>Actinomycetota</taxon>
        <taxon>Actinomycetes</taxon>
        <taxon>Pseudonocardiales</taxon>
        <taxon>Pseudonocardiaceae</taxon>
        <taxon>Kutzneria</taxon>
    </lineage>
</organism>
<dbReference type="RefSeq" id="WP_273936143.1">
    <property type="nucleotide sequence ID" value="NZ_CP097263.1"/>
</dbReference>
<protein>
    <recommendedName>
        <fullName evidence="4">DUF2127 domain-containing protein</fullName>
    </recommendedName>
</protein>
<accession>A0ABV6MWJ5</accession>
<keyword evidence="1" id="KW-0472">Membrane</keyword>
<name>A0ABV6MWJ5_9PSEU</name>
<keyword evidence="3" id="KW-1185">Reference proteome</keyword>
<proteinExistence type="predicted"/>
<dbReference type="Proteomes" id="UP001589810">
    <property type="component" value="Unassembled WGS sequence"/>
</dbReference>
<feature type="transmembrane region" description="Helical" evidence="1">
    <location>
        <begin position="131"/>
        <end position="150"/>
    </location>
</feature>
<keyword evidence="1" id="KW-0812">Transmembrane</keyword>
<sequence>MTQPEVTVPRTVDIARWLWVAGALLSAVRALVVLADRQGLRDQVRQLDPTLFGQQVEAAVNGEIVLGVLFSAATVALYVLVANKMRGGRSWARVLLTFFGVIFVVLGVLGMFGVADGMAAAQGLTVDPLEVALSALGLVLDVAALVAMWLKPSNDYFRTMSVRFVMPPQQPQRW</sequence>
<evidence type="ECO:0008006" key="4">
    <source>
        <dbReference type="Google" id="ProtNLM"/>
    </source>
</evidence>
<feature type="transmembrane region" description="Helical" evidence="1">
    <location>
        <begin position="17"/>
        <end position="35"/>
    </location>
</feature>